<keyword evidence="1" id="KW-1133">Transmembrane helix</keyword>
<feature type="transmembrane region" description="Helical" evidence="1">
    <location>
        <begin position="47"/>
        <end position="64"/>
    </location>
</feature>
<dbReference type="Proteomes" id="UP000270649">
    <property type="component" value="Unassembled WGS sequence"/>
</dbReference>
<protein>
    <submittedName>
        <fullName evidence="2">DUF3017 domain-containing protein</fullName>
    </submittedName>
</protein>
<proteinExistence type="predicted"/>
<keyword evidence="1" id="KW-0812">Transmembrane</keyword>
<evidence type="ECO:0000313" key="2">
    <source>
        <dbReference type="EMBL" id="RMB63101.1"/>
    </source>
</evidence>
<dbReference type="Pfam" id="PF11222">
    <property type="entry name" value="DUF3017"/>
    <property type="match status" value="1"/>
</dbReference>
<keyword evidence="1" id="KW-0472">Membrane</keyword>
<sequence>MNLDNPHDAHLKPSPLPASVQWVAIGLFIAGVALSGGYAVFEYWRRATFLLGLALLWLTVVRLTCDSRRVGVLAVRSRRFDATFTGATGALMAFLAYSVDALGS</sequence>
<dbReference type="RefSeq" id="WP_121927561.1">
    <property type="nucleotide sequence ID" value="NZ_JAACCH010000052.1"/>
</dbReference>
<evidence type="ECO:0000256" key="1">
    <source>
        <dbReference type="SAM" id="Phobius"/>
    </source>
</evidence>
<organism evidence="2 3">
    <name type="scientific">Corynebacterium macginleyi</name>
    <dbReference type="NCBI Taxonomy" id="38290"/>
    <lineage>
        <taxon>Bacteria</taxon>
        <taxon>Bacillati</taxon>
        <taxon>Actinomycetota</taxon>
        <taxon>Actinomycetes</taxon>
        <taxon>Mycobacteriales</taxon>
        <taxon>Corynebacteriaceae</taxon>
        <taxon>Corynebacterium</taxon>
    </lineage>
</organism>
<dbReference type="AlphaFoldDB" id="A0A3M0GD76"/>
<feature type="transmembrane region" description="Helical" evidence="1">
    <location>
        <begin position="84"/>
        <end position="103"/>
    </location>
</feature>
<dbReference type="InterPro" id="IPR021385">
    <property type="entry name" value="DUF3017"/>
</dbReference>
<reference evidence="2 3" key="1">
    <citation type="submission" date="2018-10" db="EMBL/GenBank/DDBJ databases">
        <title>Corynebacterium macginleyi genome sequencing and assembly of the type strain and two clinical samples.</title>
        <authorList>
            <person name="Bernier A.-M."/>
            <person name="Bernard K."/>
        </authorList>
    </citation>
    <scope>NUCLEOTIDE SEQUENCE [LARGE SCALE GENOMIC DNA]</scope>
    <source>
        <strain evidence="2 3">NML 120205</strain>
    </source>
</reference>
<gene>
    <name evidence="2" type="ORF">D9543_03705</name>
</gene>
<dbReference type="EMBL" id="REGC01000003">
    <property type="protein sequence ID" value="RMB63101.1"/>
    <property type="molecule type" value="Genomic_DNA"/>
</dbReference>
<comment type="caution">
    <text evidence="2">The sequence shown here is derived from an EMBL/GenBank/DDBJ whole genome shotgun (WGS) entry which is preliminary data.</text>
</comment>
<name>A0A3M0GD76_9CORY</name>
<accession>A0A3M0GD76</accession>
<evidence type="ECO:0000313" key="3">
    <source>
        <dbReference type="Proteomes" id="UP000270649"/>
    </source>
</evidence>
<feature type="transmembrane region" description="Helical" evidence="1">
    <location>
        <begin position="20"/>
        <end position="40"/>
    </location>
</feature>